<organism evidence="2 3">
    <name type="scientific">Dichanthelium oligosanthes</name>
    <dbReference type="NCBI Taxonomy" id="888268"/>
    <lineage>
        <taxon>Eukaryota</taxon>
        <taxon>Viridiplantae</taxon>
        <taxon>Streptophyta</taxon>
        <taxon>Embryophyta</taxon>
        <taxon>Tracheophyta</taxon>
        <taxon>Spermatophyta</taxon>
        <taxon>Magnoliopsida</taxon>
        <taxon>Liliopsida</taxon>
        <taxon>Poales</taxon>
        <taxon>Poaceae</taxon>
        <taxon>PACMAD clade</taxon>
        <taxon>Panicoideae</taxon>
        <taxon>Panicodae</taxon>
        <taxon>Paniceae</taxon>
        <taxon>Dichantheliinae</taxon>
        <taxon>Dichanthelium</taxon>
    </lineage>
</organism>
<reference evidence="2 3" key="1">
    <citation type="submission" date="2016-09" db="EMBL/GenBank/DDBJ databases">
        <title>The draft genome of Dichanthelium oligosanthes: A C3 panicoid grass species.</title>
        <authorList>
            <person name="Studer A.J."/>
            <person name="Schnable J.C."/>
            <person name="Brutnell T.P."/>
        </authorList>
    </citation>
    <scope>NUCLEOTIDE SEQUENCE [LARGE SCALE GENOMIC DNA]</scope>
    <source>
        <strain evidence="3">cv. Kellogg 1175</strain>
        <tissue evidence="2">Leaf</tissue>
    </source>
</reference>
<accession>A0A1E5VCN3</accession>
<dbReference type="OrthoDB" id="695006at2759"/>
<feature type="region of interest" description="Disordered" evidence="1">
    <location>
        <begin position="71"/>
        <end position="90"/>
    </location>
</feature>
<dbReference type="AlphaFoldDB" id="A0A1E5VCN3"/>
<evidence type="ECO:0000256" key="1">
    <source>
        <dbReference type="SAM" id="MobiDB-lite"/>
    </source>
</evidence>
<name>A0A1E5VCN3_9POAL</name>
<keyword evidence="3" id="KW-1185">Reference proteome</keyword>
<dbReference type="EMBL" id="LWDX02044156">
    <property type="protein sequence ID" value="OEL22913.1"/>
    <property type="molecule type" value="Genomic_DNA"/>
</dbReference>
<feature type="non-terminal residue" evidence="2">
    <location>
        <position position="1"/>
    </location>
</feature>
<comment type="caution">
    <text evidence="2">The sequence shown here is derived from an EMBL/GenBank/DDBJ whole genome shotgun (WGS) entry which is preliminary data.</text>
</comment>
<proteinExistence type="predicted"/>
<dbReference type="Proteomes" id="UP000095767">
    <property type="component" value="Unassembled WGS sequence"/>
</dbReference>
<protein>
    <submittedName>
        <fullName evidence="2">Uncharacterized protein</fullName>
    </submittedName>
</protein>
<sequence>LELLAKRYAVEAKQAEVMRLVMLATAESLESGEIAPGDPEFTALAARVVAQGLTVLRDAAESAERYARMSAEHAAAPGGEPVAEAVTSIW</sequence>
<gene>
    <name evidence="2" type="ORF">BAE44_0016067</name>
</gene>
<evidence type="ECO:0000313" key="3">
    <source>
        <dbReference type="Proteomes" id="UP000095767"/>
    </source>
</evidence>
<evidence type="ECO:0000313" key="2">
    <source>
        <dbReference type="EMBL" id="OEL22913.1"/>
    </source>
</evidence>
<feature type="compositionally biased region" description="Low complexity" evidence="1">
    <location>
        <begin position="74"/>
        <end position="90"/>
    </location>
</feature>